<accession>A0A0E9WC25</accession>
<organism evidence="1">
    <name type="scientific">Anguilla anguilla</name>
    <name type="common">European freshwater eel</name>
    <name type="synonym">Muraena anguilla</name>
    <dbReference type="NCBI Taxonomy" id="7936"/>
    <lineage>
        <taxon>Eukaryota</taxon>
        <taxon>Metazoa</taxon>
        <taxon>Chordata</taxon>
        <taxon>Craniata</taxon>
        <taxon>Vertebrata</taxon>
        <taxon>Euteleostomi</taxon>
        <taxon>Actinopterygii</taxon>
        <taxon>Neopterygii</taxon>
        <taxon>Teleostei</taxon>
        <taxon>Anguilliformes</taxon>
        <taxon>Anguillidae</taxon>
        <taxon>Anguilla</taxon>
    </lineage>
</organism>
<protein>
    <submittedName>
        <fullName evidence="1">Uncharacterized protein</fullName>
    </submittedName>
</protein>
<name>A0A0E9WC25_ANGAN</name>
<sequence>MFTEAIQARCLTQGFTTALPQPGREPASPVP</sequence>
<reference evidence="1" key="2">
    <citation type="journal article" date="2015" name="Fish Shellfish Immunol.">
        <title>Early steps in the European eel (Anguilla anguilla)-Vibrio vulnificus interaction in the gills: Role of the RtxA13 toxin.</title>
        <authorList>
            <person name="Callol A."/>
            <person name="Pajuelo D."/>
            <person name="Ebbesson L."/>
            <person name="Teles M."/>
            <person name="MacKenzie S."/>
            <person name="Amaro C."/>
        </authorList>
    </citation>
    <scope>NUCLEOTIDE SEQUENCE</scope>
</reference>
<reference evidence="1" key="1">
    <citation type="submission" date="2014-11" db="EMBL/GenBank/DDBJ databases">
        <authorList>
            <person name="Amaro Gonzalez C."/>
        </authorList>
    </citation>
    <scope>NUCLEOTIDE SEQUENCE</scope>
</reference>
<dbReference type="AlphaFoldDB" id="A0A0E9WC25"/>
<dbReference type="EMBL" id="GBXM01020685">
    <property type="protein sequence ID" value="JAH87892.1"/>
    <property type="molecule type" value="Transcribed_RNA"/>
</dbReference>
<evidence type="ECO:0000313" key="1">
    <source>
        <dbReference type="EMBL" id="JAH87892.1"/>
    </source>
</evidence>
<proteinExistence type="predicted"/>